<dbReference type="CDD" id="cd03801">
    <property type="entry name" value="GT4_PimA-like"/>
    <property type="match status" value="1"/>
</dbReference>
<dbReference type="Pfam" id="PF13579">
    <property type="entry name" value="Glyco_trans_4_4"/>
    <property type="match status" value="1"/>
</dbReference>
<organism evidence="2 3">
    <name type="scientific">Allohahella marinimesophila</name>
    <dbReference type="NCBI Taxonomy" id="1054972"/>
    <lineage>
        <taxon>Bacteria</taxon>
        <taxon>Pseudomonadati</taxon>
        <taxon>Pseudomonadota</taxon>
        <taxon>Gammaproteobacteria</taxon>
        <taxon>Oceanospirillales</taxon>
        <taxon>Hahellaceae</taxon>
        <taxon>Allohahella</taxon>
    </lineage>
</organism>
<feature type="domain" description="Glycosyltransferase subfamily 4-like N-terminal" evidence="1">
    <location>
        <begin position="16"/>
        <end position="188"/>
    </location>
</feature>
<evidence type="ECO:0000313" key="3">
    <source>
        <dbReference type="Proteomes" id="UP001501337"/>
    </source>
</evidence>
<dbReference type="EMBL" id="BAABBO010000016">
    <property type="protein sequence ID" value="GAA3972959.1"/>
    <property type="molecule type" value="Genomic_DNA"/>
</dbReference>
<dbReference type="SUPFAM" id="SSF53756">
    <property type="entry name" value="UDP-Glycosyltransferase/glycogen phosphorylase"/>
    <property type="match status" value="1"/>
</dbReference>
<protein>
    <submittedName>
        <fullName evidence="2">Glycosyltransferase family 4 protein</fullName>
    </submittedName>
</protein>
<name>A0ABP7PXI0_9GAMM</name>
<evidence type="ECO:0000259" key="1">
    <source>
        <dbReference type="Pfam" id="PF13579"/>
    </source>
</evidence>
<comment type="caution">
    <text evidence="2">The sequence shown here is derived from an EMBL/GenBank/DDBJ whole genome shotgun (WGS) entry which is preliminary data.</text>
</comment>
<keyword evidence="3" id="KW-1185">Reference proteome</keyword>
<sequence>MRILVLAACPFPWRRGTPIRIHRLSEALAERGHEVEVAAYFLGDEAIPVSFPVNRTRPLKFYNKTSPGPSLTKLMLLNPMLFQLARSLCSSKPFDLIYAHHIEALLVAKWLRMAGIETPIIYDAHTRIGEELSVYGPAALNSLKRVVGNWLDASLPASADHIVTVSDELRELFLNKAGKADHQVTTIVNGVERDFISKAIAAKAGPHSESNVQSSARTVAFAGNLAAYQGIDLLLQAFALVKAAEPEARLRLVTEGDFSTFEQLAVSLQIADAIDIVPSSLENLPAELAAADVLVNPRAECAGIPQKLLNYMASGTPTVSSSGSAKAITHDRNGLVVESGDVQAFAEAIVALLRDPTRARSLGLAAQTLVTRQYSWEAAAEAVENVWQSSLTGALPAS</sequence>
<evidence type="ECO:0000313" key="2">
    <source>
        <dbReference type="EMBL" id="GAA3972959.1"/>
    </source>
</evidence>
<dbReference type="PANTHER" id="PTHR12526:SF600">
    <property type="entry name" value="GLYCOSYL TRANSFERASE GROUP 1"/>
    <property type="match status" value="1"/>
</dbReference>
<dbReference type="InterPro" id="IPR028098">
    <property type="entry name" value="Glyco_trans_4-like_N"/>
</dbReference>
<dbReference type="Pfam" id="PF13692">
    <property type="entry name" value="Glyco_trans_1_4"/>
    <property type="match status" value="1"/>
</dbReference>
<reference evidence="3" key="1">
    <citation type="journal article" date="2019" name="Int. J. Syst. Evol. Microbiol.">
        <title>The Global Catalogue of Microorganisms (GCM) 10K type strain sequencing project: providing services to taxonomists for standard genome sequencing and annotation.</title>
        <authorList>
            <consortium name="The Broad Institute Genomics Platform"/>
            <consortium name="The Broad Institute Genome Sequencing Center for Infectious Disease"/>
            <person name="Wu L."/>
            <person name="Ma J."/>
        </authorList>
    </citation>
    <scope>NUCLEOTIDE SEQUENCE [LARGE SCALE GENOMIC DNA]</scope>
    <source>
        <strain evidence="3">JCM 17555</strain>
    </source>
</reference>
<dbReference type="Proteomes" id="UP001501337">
    <property type="component" value="Unassembled WGS sequence"/>
</dbReference>
<proteinExistence type="predicted"/>
<dbReference type="RefSeq" id="WP_344808385.1">
    <property type="nucleotide sequence ID" value="NZ_BAABBO010000016.1"/>
</dbReference>
<gene>
    <name evidence="2" type="ORF">GCM10022278_32790</name>
</gene>
<dbReference type="PANTHER" id="PTHR12526">
    <property type="entry name" value="GLYCOSYLTRANSFERASE"/>
    <property type="match status" value="1"/>
</dbReference>
<accession>A0ABP7PXI0</accession>
<dbReference type="Gene3D" id="3.40.50.2000">
    <property type="entry name" value="Glycogen Phosphorylase B"/>
    <property type="match status" value="2"/>
</dbReference>